<evidence type="ECO:0000256" key="1">
    <source>
        <dbReference type="ARBA" id="ARBA00001933"/>
    </source>
</evidence>
<dbReference type="GO" id="GO:0005829">
    <property type="term" value="C:cytosol"/>
    <property type="evidence" value="ECO:0007669"/>
    <property type="project" value="TreeGrafter"/>
</dbReference>
<evidence type="ECO:0000313" key="5">
    <source>
        <dbReference type="EMBL" id="CEK80787.1"/>
    </source>
</evidence>
<reference evidence="5" key="1">
    <citation type="submission" date="2014-12" db="EMBL/GenBank/DDBJ databases">
        <title>Insight into the proteome of Arion vulgaris.</title>
        <authorList>
            <person name="Aradska J."/>
            <person name="Bulat T."/>
            <person name="Smidak R."/>
            <person name="Sarate P."/>
            <person name="Gangsoo J."/>
            <person name="Sialana F."/>
            <person name="Bilban M."/>
            <person name="Lubec G."/>
        </authorList>
    </citation>
    <scope>NUCLEOTIDE SEQUENCE</scope>
    <source>
        <tissue evidence="5">Skin</tissue>
    </source>
</reference>
<dbReference type="AlphaFoldDB" id="A0A0B7AJM0"/>
<dbReference type="GO" id="GO:0008732">
    <property type="term" value="F:L-allo-threonine aldolase activity"/>
    <property type="evidence" value="ECO:0007669"/>
    <property type="project" value="TreeGrafter"/>
</dbReference>
<dbReference type="SUPFAM" id="SSF53383">
    <property type="entry name" value="PLP-dependent transferases"/>
    <property type="match status" value="1"/>
</dbReference>
<proteinExistence type="inferred from homology"/>
<dbReference type="EMBL" id="HACG01033922">
    <property type="protein sequence ID" value="CEK80787.1"/>
    <property type="molecule type" value="Transcribed_RNA"/>
</dbReference>
<dbReference type="Pfam" id="PF01212">
    <property type="entry name" value="Beta_elim_lyase"/>
    <property type="match status" value="1"/>
</dbReference>
<dbReference type="Gene3D" id="3.40.640.10">
    <property type="entry name" value="Type I PLP-dependent aspartate aminotransferase-like (Major domain)"/>
    <property type="match status" value="1"/>
</dbReference>
<evidence type="ECO:0000259" key="4">
    <source>
        <dbReference type="Pfam" id="PF01212"/>
    </source>
</evidence>
<dbReference type="GO" id="GO:0006545">
    <property type="term" value="P:glycine biosynthetic process"/>
    <property type="evidence" value="ECO:0007669"/>
    <property type="project" value="TreeGrafter"/>
</dbReference>
<dbReference type="PANTHER" id="PTHR48097:SF9">
    <property type="entry name" value="L-THREONINE ALDOLASE"/>
    <property type="match status" value="1"/>
</dbReference>
<accession>A0A0B7AJM0</accession>
<sequence>MIMILSKSFCTYYNIQFIYQAMSAMWRIIQGVFLGYHNLLLSQRALTFTSAFKYQNRRSLTCSPCVVDLRSDTVTKPTEKMREAMKNAVVGDDVYGEDPTVNKLQAVISEMLGKKLPSWCQHAQWQILHQVDRTMILVIFHVANIT</sequence>
<comment type="similarity">
    <text evidence="2">Belongs to the threonine aldolase family.</text>
</comment>
<name>A0A0B7AJM0_9EUPU</name>
<dbReference type="GO" id="GO:0006567">
    <property type="term" value="P:L-threonine catabolic process"/>
    <property type="evidence" value="ECO:0007669"/>
    <property type="project" value="TreeGrafter"/>
</dbReference>
<dbReference type="PANTHER" id="PTHR48097">
    <property type="entry name" value="L-THREONINE ALDOLASE-RELATED"/>
    <property type="match status" value="1"/>
</dbReference>
<evidence type="ECO:0000256" key="2">
    <source>
        <dbReference type="ARBA" id="ARBA00006966"/>
    </source>
</evidence>
<organism evidence="5">
    <name type="scientific">Arion vulgaris</name>
    <dbReference type="NCBI Taxonomy" id="1028688"/>
    <lineage>
        <taxon>Eukaryota</taxon>
        <taxon>Metazoa</taxon>
        <taxon>Spiralia</taxon>
        <taxon>Lophotrochozoa</taxon>
        <taxon>Mollusca</taxon>
        <taxon>Gastropoda</taxon>
        <taxon>Heterobranchia</taxon>
        <taxon>Euthyneura</taxon>
        <taxon>Panpulmonata</taxon>
        <taxon>Eupulmonata</taxon>
        <taxon>Stylommatophora</taxon>
        <taxon>Helicina</taxon>
        <taxon>Arionoidea</taxon>
        <taxon>Arionidae</taxon>
        <taxon>Arion</taxon>
    </lineage>
</organism>
<evidence type="ECO:0000256" key="3">
    <source>
        <dbReference type="ARBA" id="ARBA00022898"/>
    </source>
</evidence>
<feature type="domain" description="Aromatic amino acid beta-eliminating lyase/threonine aldolase" evidence="4">
    <location>
        <begin position="68"/>
        <end position="115"/>
    </location>
</feature>
<gene>
    <name evidence="5" type="primary">ORF122706</name>
</gene>
<protein>
    <recommendedName>
        <fullName evidence="4">Aromatic amino acid beta-eliminating lyase/threonine aldolase domain-containing protein</fullName>
    </recommendedName>
</protein>
<keyword evidence="3" id="KW-0663">Pyridoxal phosphate</keyword>
<dbReference type="InterPro" id="IPR015424">
    <property type="entry name" value="PyrdxlP-dep_Trfase"/>
</dbReference>
<comment type="cofactor">
    <cofactor evidence="1">
        <name>pyridoxal 5'-phosphate</name>
        <dbReference type="ChEBI" id="CHEBI:597326"/>
    </cofactor>
</comment>
<dbReference type="InterPro" id="IPR015421">
    <property type="entry name" value="PyrdxlP-dep_Trfase_major"/>
</dbReference>
<dbReference type="InterPro" id="IPR001597">
    <property type="entry name" value="ArAA_b-elim_lyase/Thr_aldolase"/>
</dbReference>